<dbReference type="Proteomes" id="UP001596512">
    <property type="component" value="Unassembled WGS sequence"/>
</dbReference>
<dbReference type="Gene3D" id="3.40.50.1820">
    <property type="entry name" value="alpha/beta hydrolase"/>
    <property type="match status" value="1"/>
</dbReference>
<dbReference type="PANTHER" id="PTHR43248">
    <property type="entry name" value="2-SUCCINYL-6-HYDROXY-2,4-CYCLOHEXADIENE-1-CARBOXYLATE SYNTHASE"/>
    <property type="match status" value="1"/>
</dbReference>
<evidence type="ECO:0000259" key="4">
    <source>
        <dbReference type="Pfam" id="PF00561"/>
    </source>
</evidence>
<evidence type="ECO:0000313" key="6">
    <source>
        <dbReference type="Proteomes" id="UP001596512"/>
    </source>
</evidence>
<reference evidence="6" key="1">
    <citation type="journal article" date="2019" name="Int. J. Syst. Evol. Microbiol.">
        <title>The Global Catalogue of Microorganisms (GCM) 10K type strain sequencing project: providing services to taxonomists for standard genome sequencing and annotation.</title>
        <authorList>
            <consortium name="The Broad Institute Genomics Platform"/>
            <consortium name="The Broad Institute Genome Sequencing Center for Infectious Disease"/>
            <person name="Wu L."/>
            <person name="Ma J."/>
        </authorList>
    </citation>
    <scope>NUCLEOTIDE SEQUENCE [LARGE SCALE GENOMIC DNA]</scope>
    <source>
        <strain evidence="6">JCM 17695</strain>
    </source>
</reference>
<name>A0ABW2TYF6_9PSEU</name>
<feature type="region of interest" description="Disordered" evidence="3">
    <location>
        <begin position="252"/>
        <end position="319"/>
    </location>
</feature>
<organism evidence="5 6">
    <name type="scientific">Actinokineospora soli</name>
    <dbReference type="NCBI Taxonomy" id="1048753"/>
    <lineage>
        <taxon>Bacteria</taxon>
        <taxon>Bacillati</taxon>
        <taxon>Actinomycetota</taxon>
        <taxon>Actinomycetes</taxon>
        <taxon>Pseudonocardiales</taxon>
        <taxon>Pseudonocardiaceae</taxon>
        <taxon>Actinokineospora</taxon>
    </lineage>
</organism>
<proteinExistence type="inferred from homology"/>
<evidence type="ECO:0000256" key="2">
    <source>
        <dbReference type="ARBA" id="ARBA00022801"/>
    </source>
</evidence>
<protein>
    <submittedName>
        <fullName evidence="5">Alpha/beta fold hydrolase</fullName>
    </submittedName>
</protein>
<keyword evidence="2 5" id="KW-0378">Hydrolase</keyword>
<gene>
    <name evidence="5" type="ORF">ACFQV2_38315</name>
</gene>
<evidence type="ECO:0000256" key="3">
    <source>
        <dbReference type="SAM" id="MobiDB-lite"/>
    </source>
</evidence>
<comment type="similarity">
    <text evidence="1">Belongs to the peptidase S33 family.</text>
</comment>
<dbReference type="InterPro" id="IPR029058">
    <property type="entry name" value="AB_hydrolase_fold"/>
</dbReference>
<dbReference type="Pfam" id="PF00561">
    <property type="entry name" value="Abhydrolase_1"/>
    <property type="match status" value="1"/>
</dbReference>
<comment type="caution">
    <text evidence="5">The sequence shown here is derived from an EMBL/GenBank/DDBJ whole genome shotgun (WGS) entry which is preliminary data.</text>
</comment>
<sequence>MLLLDQRGTGRSTPVTRHALARVPDQAAHLALFRADSIVRDAEVVRRALLGDEPWTVLGQSFGGFCTLTYLSFAPDGLREAFTTGGVPGVEEDADAAYRALCPIVEARNDDHYARHPDDVETVRRVVRHLRDHDVRLPGGRALTVPAFLSLGHLLGGSAGSAALHEVLEAPFTDDGELSDWFLQRVERGMPWSGAFPLYAALHEATYANGGGPTAWSAQRVLAEHPRFDPDTALDSGDPVLFTGEMVHPSVFDEDPLLRPSATPPTASPSAPTGPPSTTPTGCAPTPSRSPPRCTPRTCTSAGSCRCAPPTSPAACASG</sequence>
<feature type="domain" description="AB hydrolase-1" evidence="4">
    <location>
        <begin position="2"/>
        <end position="88"/>
    </location>
</feature>
<dbReference type="GO" id="GO:0016787">
    <property type="term" value="F:hydrolase activity"/>
    <property type="evidence" value="ECO:0007669"/>
    <property type="project" value="UniProtKB-KW"/>
</dbReference>
<feature type="compositionally biased region" description="Pro residues" evidence="3">
    <location>
        <begin position="262"/>
        <end position="278"/>
    </location>
</feature>
<keyword evidence="6" id="KW-1185">Reference proteome</keyword>
<evidence type="ECO:0000313" key="5">
    <source>
        <dbReference type="EMBL" id="MFC7618356.1"/>
    </source>
</evidence>
<dbReference type="InterPro" id="IPR051601">
    <property type="entry name" value="Serine_prot/Carboxylest_S33"/>
</dbReference>
<accession>A0ABW2TYF6</accession>
<evidence type="ECO:0000256" key="1">
    <source>
        <dbReference type="ARBA" id="ARBA00010088"/>
    </source>
</evidence>
<dbReference type="SUPFAM" id="SSF53474">
    <property type="entry name" value="alpha/beta-Hydrolases"/>
    <property type="match status" value="1"/>
</dbReference>
<feature type="compositionally biased region" description="Low complexity" evidence="3">
    <location>
        <begin position="295"/>
        <end position="319"/>
    </location>
</feature>
<dbReference type="InterPro" id="IPR000073">
    <property type="entry name" value="AB_hydrolase_1"/>
</dbReference>
<dbReference type="PANTHER" id="PTHR43248:SF2">
    <property type="entry name" value="PROLYL AMINOPEPTIDASE"/>
    <property type="match status" value="1"/>
</dbReference>
<dbReference type="EMBL" id="JBHTEY010000004">
    <property type="protein sequence ID" value="MFC7618356.1"/>
    <property type="molecule type" value="Genomic_DNA"/>
</dbReference>